<evidence type="ECO:0000313" key="1">
    <source>
        <dbReference type="EMBL" id="CAG8528199.1"/>
    </source>
</evidence>
<proteinExistence type="predicted"/>
<gene>
    <name evidence="1" type="ORF">DHETER_LOCUS4245</name>
</gene>
<dbReference type="Proteomes" id="UP000789702">
    <property type="component" value="Unassembled WGS sequence"/>
</dbReference>
<protein>
    <submittedName>
        <fullName evidence="1">7881_t:CDS:1</fullName>
    </submittedName>
</protein>
<feature type="non-terminal residue" evidence="1">
    <location>
        <position position="176"/>
    </location>
</feature>
<keyword evidence="2" id="KW-1185">Reference proteome</keyword>
<comment type="caution">
    <text evidence="1">The sequence shown here is derived from an EMBL/GenBank/DDBJ whole genome shotgun (WGS) entry which is preliminary data.</text>
</comment>
<accession>A0ACA9LID8</accession>
<dbReference type="EMBL" id="CAJVPU010004118">
    <property type="protein sequence ID" value="CAG8528199.1"/>
    <property type="molecule type" value="Genomic_DNA"/>
</dbReference>
<evidence type="ECO:0000313" key="2">
    <source>
        <dbReference type="Proteomes" id="UP000789702"/>
    </source>
</evidence>
<sequence length="176" mass="20517">MPKSKHKNAAKERILTQGRDNEGRFSKTIDTESSDLEYSDPELLIYESENNNEKELDNEIEPNEEKAKRLINGDNSFYNLKWDNNVADGRLSYYSGSSKRTQQRKNKELREAAQGSMSLDNFFEPKKKLDVKYEMSDSNTSDLDITNDTVHKYLTKIFDYEKPQSRIELSLEISQQ</sequence>
<reference evidence="1" key="1">
    <citation type="submission" date="2021-06" db="EMBL/GenBank/DDBJ databases">
        <authorList>
            <person name="Kallberg Y."/>
            <person name="Tangrot J."/>
            <person name="Rosling A."/>
        </authorList>
    </citation>
    <scope>NUCLEOTIDE SEQUENCE</scope>
    <source>
        <strain evidence="1">IL203A</strain>
    </source>
</reference>
<organism evidence="1 2">
    <name type="scientific">Dentiscutata heterogama</name>
    <dbReference type="NCBI Taxonomy" id="1316150"/>
    <lineage>
        <taxon>Eukaryota</taxon>
        <taxon>Fungi</taxon>
        <taxon>Fungi incertae sedis</taxon>
        <taxon>Mucoromycota</taxon>
        <taxon>Glomeromycotina</taxon>
        <taxon>Glomeromycetes</taxon>
        <taxon>Diversisporales</taxon>
        <taxon>Gigasporaceae</taxon>
        <taxon>Dentiscutata</taxon>
    </lineage>
</organism>
<name>A0ACA9LID8_9GLOM</name>